<feature type="domain" description="Chalcone/stilbene synthase C-terminal" evidence="6">
    <location>
        <begin position="257"/>
        <end position="406"/>
    </location>
</feature>
<gene>
    <name evidence="7" type="ORF">EJB05_27087</name>
</gene>
<evidence type="ECO:0000256" key="2">
    <source>
        <dbReference type="PIRSR" id="PIRSR000451-1"/>
    </source>
</evidence>
<keyword evidence="8" id="KW-1185">Reference proteome</keyword>
<dbReference type="Gramene" id="TVU24638">
    <property type="protein sequence ID" value="TVU24638"/>
    <property type="gene ID" value="EJB05_27087"/>
</dbReference>
<dbReference type="GO" id="GO:0030639">
    <property type="term" value="P:polyketide biosynthetic process"/>
    <property type="evidence" value="ECO:0007669"/>
    <property type="project" value="TreeGrafter"/>
</dbReference>
<feature type="active site" description="Acyl-thioester intermediate" evidence="2">
    <location>
        <position position="193"/>
    </location>
</feature>
<evidence type="ECO:0000313" key="8">
    <source>
        <dbReference type="Proteomes" id="UP000324897"/>
    </source>
</evidence>
<dbReference type="AlphaFoldDB" id="A0A5J9UMS3"/>
<dbReference type="InterPro" id="IPR011141">
    <property type="entry name" value="Polyketide_synthase_type-III"/>
</dbReference>
<feature type="domain" description="Chalcone/stilbene synthase N-terminal" evidence="5">
    <location>
        <begin position="59"/>
        <end position="246"/>
    </location>
</feature>
<evidence type="ECO:0008006" key="9">
    <source>
        <dbReference type="Google" id="ProtNLM"/>
    </source>
</evidence>
<dbReference type="PANTHER" id="PTHR11877">
    <property type="entry name" value="HYDROXYMETHYLGLUTARYL-COA SYNTHASE"/>
    <property type="match status" value="1"/>
</dbReference>
<dbReference type="Pfam" id="PF02797">
    <property type="entry name" value="Chal_sti_synt_C"/>
    <property type="match status" value="1"/>
</dbReference>
<feature type="signal peptide" evidence="4">
    <location>
        <begin position="1"/>
        <end position="27"/>
    </location>
</feature>
<comment type="similarity">
    <text evidence="1 3">Belongs to the thiolase-like superfamily. Chalcone/stilbene synthases family.</text>
</comment>
<dbReference type="GO" id="GO:0010208">
    <property type="term" value="P:pollen wall assembly"/>
    <property type="evidence" value="ECO:0007669"/>
    <property type="project" value="UniProtKB-ARBA"/>
</dbReference>
<dbReference type="FunFam" id="3.40.47.10:FF:000025">
    <property type="entry name" value="Chalcone synthase 2"/>
    <property type="match status" value="1"/>
</dbReference>
<dbReference type="CDD" id="cd00831">
    <property type="entry name" value="CHS_like"/>
    <property type="match status" value="1"/>
</dbReference>
<dbReference type="InterPro" id="IPR012328">
    <property type="entry name" value="Chalcone/stilbene_synt_C"/>
</dbReference>
<dbReference type="PIRSF" id="PIRSF000451">
    <property type="entry name" value="PKS_III"/>
    <property type="match status" value="1"/>
</dbReference>
<dbReference type="SUPFAM" id="SSF53901">
    <property type="entry name" value="Thiolase-like"/>
    <property type="match status" value="2"/>
</dbReference>
<proteinExistence type="inferred from homology"/>
<dbReference type="Proteomes" id="UP000324897">
    <property type="component" value="Chromosome 2"/>
</dbReference>
<evidence type="ECO:0000256" key="1">
    <source>
        <dbReference type="ARBA" id="ARBA00005531"/>
    </source>
</evidence>
<keyword evidence="3" id="KW-0012">Acyltransferase</keyword>
<dbReference type="InterPro" id="IPR016039">
    <property type="entry name" value="Thiolase-like"/>
</dbReference>
<accession>A0A5J9UMS3</accession>
<dbReference type="Gene3D" id="3.40.47.10">
    <property type="match status" value="2"/>
</dbReference>
<dbReference type="InterPro" id="IPR001099">
    <property type="entry name" value="Chalcone/stilbene_synt_N"/>
</dbReference>
<dbReference type="EMBL" id="RWGY01000013">
    <property type="protein sequence ID" value="TVU24638.1"/>
    <property type="molecule type" value="Genomic_DNA"/>
</dbReference>
<dbReference type="PANTHER" id="PTHR11877:SF47">
    <property type="entry name" value="OS11G0529900 PROTEIN"/>
    <property type="match status" value="1"/>
</dbReference>
<dbReference type="GO" id="GO:0016747">
    <property type="term" value="F:acyltransferase activity, transferring groups other than amino-acyl groups"/>
    <property type="evidence" value="ECO:0007669"/>
    <property type="project" value="InterPro"/>
</dbReference>
<comment type="caution">
    <text evidence="7">The sequence shown here is derived from an EMBL/GenBank/DDBJ whole genome shotgun (WGS) entry which is preliminary data.</text>
</comment>
<organism evidence="7 8">
    <name type="scientific">Eragrostis curvula</name>
    <name type="common">weeping love grass</name>
    <dbReference type="NCBI Taxonomy" id="38414"/>
    <lineage>
        <taxon>Eukaryota</taxon>
        <taxon>Viridiplantae</taxon>
        <taxon>Streptophyta</taxon>
        <taxon>Embryophyta</taxon>
        <taxon>Tracheophyta</taxon>
        <taxon>Spermatophyta</taxon>
        <taxon>Magnoliopsida</taxon>
        <taxon>Liliopsida</taxon>
        <taxon>Poales</taxon>
        <taxon>Poaceae</taxon>
        <taxon>PACMAD clade</taxon>
        <taxon>Chloridoideae</taxon>
        <taxon>Eragrostideae</taxon>
        <taxon>Eragrostidinae</taxon>
        <taxon>Eragrostis</taxon>
    </lineage>
</organism>
<evidence type="ECO:0000259" key="6">
    <source>
        <dbReference type="Pfam" id="PF02797"/>
    </source>
</evidence>
<dbReference type="Pfam" id="PF00195">
    <property type="entry name" value="Chal_sti_synt_N"/>
    <property type="match status" value="1"/>
</dbReference>
<evidence type="ECO:0000256" key="3">
    <source>
        <dbReference type="RuleBase" id="RU003633"/>
    </source>
</evidence>
<keyword evidence="4" id="KW-0732">Signal</keyword>
<dbReference type="FunFam" id="3.40.47.10:FF:000014">
    <property type="entry name" value="Chalcone synthase 1"/>
    <property type="match status" value="1"/>
</dbReference>
<evidence type="ECO:0000313" key="7">
    <source>
        <dbReference type="EMBL" id="TVU24638.1"/>
    </source>
</evidence>
<dbReference type="OrthoDB" id="329835at2759"/>
<protein>
    <recommendedName>
        <fullName evidence="9">Chalcone/stilbene synthase N-terminal domain-containing protein</fullName>
    </recommendedName>
</protein>
<feature type="chain" id="PRO_5023894906" description="Chalcone/stilbene synthase N-terminal domain-containing protein" evidence="4">
    <location>
        <begin position="28"/>
        <end position="413"/>
    </location>
</feature>
<evidence type="ECO:0000259" key="5">
    <source>
        <dbReference type="Pfam" id="PF00195"/>
    </source>
</evidence>
<reference evidence="7 8" key="1">
    <citation type="journal article" date="2019" name="Sci. Rep.">
        <title>A high-quality genome of Eragrostis curvula grass provides insights into Poaceae evolution and supports new strategies to enhance forage quality.</title>
        <authorList>
            <person name="Carballo J."/>
            <person name="Santos B.A.C.M."/>
            <person name="Zappacosta D."/>
            <person name="Garbus I."/>
            <person name="Selva J.P."/>
            <person name="Gallo C.A."/>
            <person name="Diaz A."/>
            <person name="Albertini E."/>
            <person name="Caccamo M."/>
            <person name="Echenique V."/>
        </authorList>
    </citation>
    <scope>NUCLEOTIDE SEQUENCE [LARGE SCALE GENOMIC DNA]</scope>
    <source>
        <strain evidence="8">cv. Victoria</strain>
        <tissue evidence="7">Leaf</tissue>
    </source>
</reference>
<evidence type="ECO:0000256" key="4">
    <source>
        <dbReference type="SAM" id="SignalP"/>
    </source>
</evidence>
<name>A0A5J9UMS3_9POAL</name>
<sequence length="413" mass="43098">MSPPGHHIRHLLPVFVDALLAAMGADADAGVLAATAACERAAAEALAASGWSSGVGALAAVRDEYADWYFRVTKSDHLDKLKGKMKRICDKSGIVKRYFHHTEELIDGHPELLDRTQPSLGTRLAIARDAVAELAAAAASKAIAEWGRPAADVTHLVISTNSGSGSPGADLRLAALLGLRPTVQRTLLYFHGCAAGSNNPVARVLAVSVDATVLAFREPNASHLDALVAMALFGDGAGAAVVGAGPAASGERPVFRMVAAAQATLHGAEHAVGLKLSENGLDFYMSAEMPALVGGSIERCLADVLAPLGLAAGGLNGLFWAVHPGGPAILDSYQAALGLEPRKLAASRRVLSEHGNMLGATIFFVLDEMRHRRCRGGSEEERESCEWGVMLGLGPGITVEMMVLQAADSQDED</sequence>
<feature type="non-terminal residue" evidence="7">
    <location>
        <position position="1"/>
    </location>
</feature>
<keyword evidence="3" id="KW-0808">Transferase</keyword>